<evidence type="ECO:0000256" key="12">
    <source>
        <dbReference type="ARBA" id="ARBA00069480"/>
    </source>
</evidence>
<evidence type="ECO:0000313" key="16">
    <source>
        <dbReference type="EMBL" id="KAK2193940.1"/>
    </source>
</evidence>
<evidence type="ECO:0000256" key="9">
    <source>
        <dbReference type="ARBA" id="ARBA00023172"/>
    </source>
</evidence>
<evidence type="ECO:0000256" key="13">
    <source>
        <dbReference type="SAM" id="Coils"/>
    </source>
</evidence>
<keyword evidence="8 13" id="KW-0175">Coiled coil</keyword>
<protein>
    <recommendedName>
        <fullName evidence="12">Structural maintenance of chromosomes protein 6</fullName>
    </recommendedName>
</protein>
<dbReference type="SUPFAM" id="SSF52540">
    <property type="entry name" value="P-loop containing nucleoside triphosphate hydrolases"/>
    <property type="match status" value="2"/>
</dbReference>
<organism evidence="16 17">
    <name type="scientific">Ridgeia piscesae</name>
    <name type="common">Tubeworm</name>
    <dbReference type="NCBI Taxonomy" id="27915"/>
    <lineage>
        <taxon>Eukaryota</taxon>
        <taxon>Metazoa</taxon>
        <taxon>Spiralia</taxon>
        <taxon>Lophotrochozoa</taxon>
        <taxon>Annelida</taxon>
        <taxon>Polychaeta</taxon>
        <taxon>Sedentaria</taxon>
        <taxon>Canalipalpata</taxon>
        <taxon>Sabellida</taxon>
        <taxon>Siboglinidae</taxon>
        <taxon>Ridgeia</taxon>
    </lineage>
</organism>
<feature type="coiled-coil region" evidence="13">
    <location>
        <begin position="680"/>
        <end position="707"/>
    </location>
</feature>
<gene>
    <name evidence="16" type="ORF">NP493_4g03001</name>
</gene>
<feature type="domain" description="RecF/RecN/SMC N-terminal" evidence="15">
    <location>
        <begin position="66"/>
        <end position="1069"/>
    </location>
</feature>
<feature type="coiled-coil region" evidence="13">
    <location>
        <begin position="820"/>
        <end position="926"/>
    </location>
</feature>
<evidence type="ECO:0000256" key="6">
    <source>
        <dbReference type="ARBA" id="ARBA00022763"/>
    </source>
</evidence>
<evidence type="ECO:0000256" key="4">
    <source>
        <dbReference type="ARBA" id="ARBA00022454"/>
    </source>
</evidence>
<feature type="compositionally biased region" description="Polar residues" evidence="14">
    <location>
        <begin position="1126"/>
        <end position="1138"/>
    </location>
</feature>
<dbReference type="Gene3D" id="3.40.50.300">
    <property type="entry name" value="P-loop containing nucleotide triphosphate hydrolases"/>
    <property type="match status" value="2"/>
</dbReference>
<evidence type="ECO:0000256" key="3">
    <source>
        <dbReference type="ARBA" id="ARBA00006793"/>
    </source>
</evidence>
<feature type="region of interest" description="Disordered" evidence="14">
    <location>
        <begin position="1099"/>
        <end position="1153"/>
    </location>
</feature>
<keyword evidence="9" id="KW-0233">DNA recombination</keyword>
<evidence type="ECO:0000256" key="10">
    <source>
        <dbReference type="ARBA" id="ARBA00023204"/>
    </source>
</evidence>
<keyword evidence="6" id="KW-0227">DNA damage</keyword>
<dbReference type="GO" id="GO:0003684">
    <property type="term" value="F:damaged DNA binding"/>
    <property type="evidence" value="ECO:0007669"/>
    <property type="project" value="TreeGrafter"/>
</dbReference>
<dbReference type="GO" id="GO:0005524">
    <property type="term" value="F:ATP binding"/>
    <property type="evidence" value="ECO:0007669"/>
    <property type="project" value="UniProtKB-KW"/>
</dbReference>
<dbReference type="AlphaFoldDB" id="A0AAD9PFP7"/>
<dbReference type="PANTHER" id="PTHR19306:SF6">
    <property type="entry name" value="STRUCTURAL MAINTENANCE OF CHROMOSOMES PROTEIN 6"/>
    <property type="match status" value="1"/>
</dbReference>
<name>A0AAD9PFP7_RIDPI</name>
<keyword evidence="7" id="KW-0067">ATP-binding</keyword>
<dbReference type="Pfam" id="PF02463">
    <property type="entry name" value="SMC_N"/>
    <property type="match status" value="1"/>
</dbReference>
<feature type="region of interest" description="Disordered" evidence="14">
    <location>
        <begin position="358"/>
        <end position="380"/>
    </location>
</feature>
<keyword evidence="17" id="KW-1185">Reference proteome</keyword>
<dbReference type="GO" id="GO:0003697">
    <property type="term" value="F:single-stranded DNA binding"/>
    <property type="evidence" value="ECO:0007669"/>
    <property type="project" value="TreeGrafter"/>
</dbReference>
<dbReference type="FunFam" id="3.40.50.300:FF:000959">
    <property type="entry name" value="structural maintenance of chromosomes protein 6"/>
    <property type="match status" value="1"/>
</dbReference>
<evidence type="ECO:0000256" key="11">
    <source>
        <dbReference type="ARBA" id="ARBA00023242"/>
    </source>
</evidence>
<dbReference type="Proteomes" id="UP001209878">
    <property type="component" value="Unassembled WGS sequence"/>
</dbReference>
<evidence type="ECO:0000256" key="2">
    <source>
        <dbReference type="ARBA" id="ARBA00004286"/>
    </source>
</evidence>
<evidence type="ECO:0000256" key="5">
    <source>
        <dbReference type="ARBA" id="ARBA00022741"/>
    </source>
</evidence>
<dbReference type="GO" id="GO:0030915">
    <property type="term" value="C:Smc5-Smc6 complex"/>
    <property type="evidence" value="ECO:0007669"/>
    <property type="project" value="TreeGrafter"/>
</dbReference>
<evidence type="ECO:0000256" key="1">
    <source>
        <dbReference type="ARBA" id="ARBA00004123"/>
    </source>
</evidence>
<accession>A0AAD9PFP7</accession>
<feature type="region of interest" description="Disordered" evidence="14">
    <location>
        <begin position="1"/>
        <end position="51"/>
    </location>
</feature>
<dbReference type="PANTHER" id="PTHR19306">
    <property type="entry name" value="STRUCTURAL MAINTENANCE OF CHROMOSOMES 5,6 SMC5, SMC6"/>
    <property type="match status" value="1"/>
</dbReference>
<comment type="caution">
    <text evidence="16">The sequence shown here is derived from an EMBL/GenBank/DDBJ whole genome shotgun (WGS) entry which is preliminary data.</text>
</comment>
<feature type="compositionally biased region" description="Basic and acidic residues" evidence="14">
    <location>
        <begin position="358"/>
        <end position="370"/>
    </location>
</feature>
<feature type="compositionally biased region" description="Acidic residues" evidence="14">
    <location>
        <begin position="28"/>
        <end position="40"/>
    </location>
</feature>
<evidence type="ECO:0000256" key="14">
    <source>
        <dbReference type="SAM" id="MobiDB-lite"/>
    </source>
</evidence>
<keyword evidence="5" id="KW-0547">Nucleotide-binding</keyword>
<comment type="subcellular location">
    <subcellularLocation>
        <location evidence="2">Chromosome</location>
    </subcellularLocation>
    <subcellularLocation>
        <location evidence="1">Nucleus</location>
    </subcellularLocation>
</comment>
<dbReference type="EMBL" id="JAODUO010000004">
    <property type="protein sequence ID" value="KAK2193940.1"/>
    <property type="molecule type" value="Genomic_DNA"/>
</dbReference>
<evidence type="ECO:0000313" key="17">
    <source>
        <dbReference type="Proteomes" id="UP001209878"/>
    </source>
</evidence>
<keyword evidence="4" id="KW-0158">Chromosome</keyword>
<keyword evidence="10" id="KW-0234">DNA repair</keyword>
<proteinExistence type="inferred from homology"/>
<dbReference type="Gene3D" id="1.10.287.1490">
    <property type="match status" value="1"/>
</dbReference>
<evidence type="ECO:0000256" key="7">
    <source>
        <dbReference type="ARBA" id="ARBA00022840"/>
    </source>
</evidence>
<dbReference type="GO" id="GO:0005634">
    <property type="term" value="C:nucleus"/>
    <property type="evidence" value="ECO:0007669"/>
    <property type="project" value="UniProtKB-SubCell"/>
</dbReference>
<sequence length="1153" mass="133059">MSGKRKRRVEIGGGDGPGGKKSCPPADREEESDSDGEMDVEGSSTLPFTPDFREVSTCEEAEVGVIEQVSLKNFMCHSSLTIKFCPQVNFIIGQNGSGKSAVLTAVVVGLGGKANITNRGNSIKAFIKHGKQSGEVTVKLRNRGRDAYKHPLYGDSIIVERKLAVDGSSQYRLKNIDGAVVSTKREELAYILEHFNIQVDNPMAILNQDTSRNFLHSKSPNDKYRFFLKATQLEQMKNDYVDANQSKEVALEILRQKKETLPGLHKEVLNWEQKYRESLSIDELRKKVTTLKKEMVWALVYEEEKRLDPVTKDLKLEQQRIPKFQQKVEESQVKVQEKEAEQKAIQDELQALNKQVEELVPQKDETQKARDQKKKALKTAQGEFRQSDIELKSIVKDRQQILERIEEIKNSIHQDYEGERRAREDRIRQLQEQLDSLTAQQKTTEQSAAQFQGAITKFKEEQYKLRSEEQEVKSNTDQCRRRLRDLEASRNNKMRRFGAWVPELLHKIDEAHKNGRFHKKPRGPLGANLSLREPMWARAVESCLKSLVHAFCVHDHHDEKELEAIFSAVVPSGRKPSTITNAFAQCRHDVSANRVSHDRYPTVLDMLVIEDHVVGNCLIDQRSIENILLIKDRGEARQVMSSNSPPRNCREAFTAEGDQLFCVPTYRFYSSSVRNSTVLTARVEDDIRNCKEELREFEMEHSAIDRRLQEMTGSIRRNQQEERQCLTQLNKIREQVTKCTFEMTDLKNVEDPAPVDITTLEEEVAHYNNQIGKLTERNTAHREAAAAAKEAYTQADKTFHAIDVKIRAVADCGDPIKDRLAHIETEIEKARQHKQYYEKKKKDHDKVVTQLTDAVNKVKKEIEDSVAKAEQICERIRIRRAAQNLESEIVQITKRIKKEEENRGNHEEITRKYGELKTKYEKIKQEVTQLHNFLQTLDKVMTQRKSQYHEFRRMIALRAKQYFILMLSHRQYHGSMTFNHQTETLKLTVQPNVQKKECSKDIKALSGGERSFSTICFILALWEAMESPFRCLDEFDVFMDMVNRHISMNMMLKVTEEQRGRQFIFLTPQDMSQLRIKNINIRILEMQAPERGQTTLHTYLQSSSSTSSAVTSTTRERGQKTPHLPTVQQFHISAVTSTTRERTKDTPHLPTVQ</sequence>
<dbReference type="InterPro" id="IPR027417">
    <property type="entry name" value="P-loop_NTPase"/>
</dbReference>
<dbReference type="GO" id="GO:0035861">
    <property type="term" value="C:site of double-strand break"/>
    <property type="evidence" value="ECO:0007669"/>
    <property type="project" value="TreeGrafter"/>
</dbReference>
<dbReference type="InterPro" id="IPR003395">
    <property type="entry name" value="RecF/RecN/SMC_N"/>
</dbReference>
<evidence type="ECO:0000256" key="8">
    <source>
        <dbReference type="ARBA" id="ARBA00023054"/>
    </source>
</evidence>
<reference evidence="16" key="1">
    <citation type="journal article" date="2023" name="Mol. Biol. Evol.">
        <title>Third-Generation Sequencing Reveals the Adaptive Role of the Epigenome in Three Deep-Sea Polychaetes.</title>
        <authorList>
            <person name="Perez M."/>
            <person name="Aroh O."/>
            <person name="Sun Y."/>
            <person name="Lan Y."/>
            <person name="Juniper S.K."/>
            <person name="Young C.R."/>
            <person name="Angers B."/>
            <person name="Qian P.Y."/>
        </authorList>
    </citation>
    <scope>NUCLEOTIDE SEQUENCE</scope>
    <source>
        <strain evidence="16">R07B-5</strain>
    </source>
</reference>
<evidence type="ECO:0000259" key="15">
    <source>
        <dbReference type="Pfam" id="PF02463"/>
    </source>
</evidence>
<comment type="similarity">
    <text evidence="3">Belongs to the SMC family. SMC6 subfamily.</text>
</comment>
<feature type="compositionally biased region" description="Low complexity" evidence="14">
    <location>
        <begin position="1099"/>
        <end position="1113"/>
    </location>
</feature>
<dbReference type="GO" id="GO:0000724">
    <property type="term" value="P:double-strand break repair via homologous recombination"/>
    <property type="evidence" value="ECO:0007669"/>
    <property type="project" value="TreeGrafter"/>
</dbReference>
<keyword evidence="11" id="KW-0539">Nucleus</keyword>